<dbReference type="Proteomes" id="UP001210925">
    <property type="component" value="Unassembled WGS sequence"/>
</dbReference>
<feature type="transmembrane region" description="Helical" evidence="1">
    <location>
        <begin position="282"/>
        <end position="300"/>
    </location>
</feature>
<feature type="transmembrane region" description="Helical" evidence="1">
    <location>
        <begin position="248"/>
        <end position="270"/>
    </location>
</feature>
<sequence length="305" mass="34622">MLFPKYELGIFYSVNNNSSELQHGMIVNHLFESVPFDEQEKVTFNYHQTPPKKIPLDIAPESKFDLKRFAGYYRTTRFHHSTYLAMFGMSYYPEICISVSKGGNSLRYAGTELIPLYEGEKQVVFWVKNETEGKLPSNRYTTMAFEDVKSSKPNVYMFFTNGAAHKLRWFERKAVQNSIYFSSIGLASSQLAYGALYFALSSRIANLPKVSLAATAIGLGINLFPLTNYIQDKTKKNEVELMSKRPPLWGKVCVALSQTTVALGAGYILLKYGGKKVHPQEVLALLAAGSYLGFIHYWNFECWKL</sequence>
<evidence type="ECO:0000313" key="2">
    <source>
        <dbReference type="EMBL" id="KAJ3255389.1"/>
    </source>
</evidence>
<protein>
    <submittedName>
        <fullName evidence="2">Uncharacterized protein</fullName>
    </submittedName>
</protein>
<dbReference type="AlphaFoldDB" id="A0AAD5UE97"/>
<feature type="transmembrane region" description="Helical" evidence="1">
    <location>
        <begin position="179"/>
        <end position="198"/>
    </location>
</feature>
<feature type="transmembrane region" description="Helical" evidence="1">
    <location>
        <begin position="210"/>
        <end position="228"/>
    </location>
</feature>
<proteinExistence type="predicted"/>
<keyword evidence="1" id="KW-1133">Transmembrane helix</keyword>
<evidence type="ECO:0000256" key="1">
    <source>
        <dbReference type="SAM" id="Phobius"/>
    </source>
</evidence>
<dbReference type="EMBL" id="JADGKB010000067">
    <property type="protein sequence ID" value="KAJ3255389.1"/>
    <property type="molecule type" value="Genomic_DNA"/>
</dbReference>
<name>A0AAD5UE97_9FUNG</name>
<keyword evidence="1" id="KW-0812">Transmembrane</keyword>
<reference evidence="2" key="1">
    <citation type="submission" date="2020-05" db="EMBL/GenBank/DDBJ databases">
        <title>Phylogenomic resolution of chytrid fungi.</title>
        <authorList>
            <person name="Stajich J.E."/>
            <person name="Amses K."/>
            <person name="Simmons R."/>
            <person name="Seto K."/>
            <person name="Myers J."/>
            <person name="Bonds A."/>
            <person name="Quandt C.A."/>
            <person name="Barry K."/>
            <person name="Liu P."/>
            <person name="Grigoriev I."/>
            <person name="Longcore J.E."/>
            <person name="James T.Y."/>
        </authorList>
    </citation>
    <scope>NUCLEOTIDE SEQUENCE</scope>
    <source>
        <strain evidence="2">PLAUS21</strain>
    </source>
</reference>
<organism evidence="2 3">
    <name type="scientific">Boothiomyces macroporosus</name>
    <dbReference type="NCBI Taxonomy" id="261099"/>
    <lineage>
        <taxon>Eukaryota</taxon>
        <taxon>Fungi</taxon>
        <taxon>Fungi incertae sedis</taxon>
        <taxon>Chytridiomycota</taxon>
        <taxon>Chytridiomycota incertae sedis</taxon>
        <taxon>Chytridiomycetes</taxon>
        <taxon>Rhizophydiales</taxon>
        <taxon>Terramycetaceae</taxon>
        <taxon>Boothiomyces</taxon>
    </lineage>
</organism>
<comment type="caution">
    <text evidence="2">The sequence shown here is derived from an EMBL/GenBank/DDBJ whole genome shotgun (WGS) entry which is preliminary data.</text>
</comment>
<keyword evidence="1" id="KW-0472">Membrane</keyword>
<accession>A0AAD5UE97</accession>
<evidence type="ECO:0000313" key="3">
    <source>
        <dbReference type="Proteomes" id="UP001210925"/>
    </source>
</evidence>
<keyword evidence="3" id="KW-1185">Reference proteome</keyword>
<gene>
    <name evidence="2" type="ORF">HK103_006308</name>
</gene>